<evidence type="ECO:0000259" key="13">
    <source>
        <dbReference type="Pfam" id="PF17039"/>
    </source>
</evidence>
<keyword evidence="4 11" id="KW-0808">Transferase</keyword>
<evidence type="ECO:0000259" key="12">
    <source>
        <dbReference type="Pfam" id="PF00852"/>
    </source>
</evidence>
<comment type="caution">
    <text evidence="14">The sequence shown here is derived from an EMBL/GenBank/DDBJ whole genome shotgun (WGS) entry which is preliminary data.</text>
</comment>
<keyword evidence="3 11" id="KW-0328">Glycosyltransferase</keyword>
<evidence type="ECO:0000313" key="14">
    <source>
        <dbReference type="EMBL" id="PIK59389.1"/>
    </source>
</evidence>
<comment type="subcellular location">
    <subcellularLocation>
        <location evidence="10">Endomembrane system</location>
        <topology evidence="10">Single-pass type II membrane protein</topology>
    </subcellularLocation>
    <subcellularLocation>
        <location evidence="11">Golgi apparatus</location>
        <location evidence="11">Golgi stack membrane</location>
        <topology evidence="11">Single-pass type II membrane protein</topology>
    </subcellularLocation>
</comment>
<feature type="domain" description="Fucosyltransferase N-terminal" evidence="13">
    <location>
        <begin position="114"/>
        <end position="196"/>
    </location>
</feature>
<proteinExistence type="inferred from homology"/>
<dbReference type="Pfam" id="PF17039">
    <property type="entry name" value="Glyco_tran_10_N"/>
    <property type="match status" value="1"/>
</dbReference>
<feature type="domain" description="Fucosyltransferase C-terminal" evidence="12">
    <location>
        <begin position="213"/>
        <end position="387"/>
    </location>
</feature>
<dbReference type="SUPFAM" id="SSF53756">
    <property type="entry name" value="UDP-Glycosyltransferase/glycogen phosphorylase"/>
    <property type="match status" value="1"/>
</dbReference>
<dbReference type="PANTHER" id="PTHR11929:SF145">
    <property type="entry name" value="ALPHA-(1,3)-FUCOSYLTRANSFERASE FUT-1"/>
    <property type="match status" value="1"/>
</dbReference>
<keyword evidence="8 11" id="KW-0472">Membrane</keyword>
<dbReference type="Pfam" id="PF00852">
    <property type="entry name" value="Glyco_transf_10"/>
    <property type="match status" value="1"/>
</dbReference>
<feature type="transmembrane region" description="Helical" evidence="11">
    <location>
        <begin position="7"/>
        <end position="25"/>
    </location>
</feature>
<keyword evidence="7 11" id="KW-1133">Transmembrane helix</keyword>
<dbReference type="InterPro" id="IPR031481">
    <property type="entry name" value="Glyco_tran_10_N"/>
</dbReference>
<keyword evidence="11" id="KW-0333">Golgi apparatus</keyword>
<dbReference type="EC" id="2.4.1.-" evidence="11"/>
<dbReference type="InterPro" id="IPR001503">
    <property type="entry name" value="Glyco_trans_10"/>
</dbReference>
<keyword evidence="15" id="KW-1185">Reference proteome</keyword>
<dbReference type="Proteomes" id="UP000230750">
    <property type="component" value="Unassembled WGS sequence"/>
</dbReference>
<evidence type="ECO:0000256" key="6">
    <source>
        <dbReference type="ARBA" id="ARBA00022968"/>
    </source>
</evidence>
<gene>
    <name evidence="14" type="ORF">BSL78_03691</name>
</gene>
<dbReference type="GO" id="GO:0032580">
    <property type="term" value="C:Golgi cisterna membrane"/>
    <property type="evidence" value="ECO:0007669"/>
    <property type="project" value="UniProtKB-SubCell"/>
</dbReference>
<keyword evidence="6" id="KW-0735">Signal-anchor</keyword>
<dbReference type="UniPathway" id="UPA00378"/>
<dbReference type="STRING" id="307972.A0A2G8LGL3"/>
<dbReference type="OrthoDB" id="427096at2759"/>
<dbReference type="EMBL" id="MRZV01000084">
    <property type="protein sequence ID" value="PIK59389.1"/>
    <property type="molecule type" value="Genomic_DNA"/>
</dbReference>
<reference evidence="14 15" key="1">
    <citation type="journal article" date="2017" name="PLoS Biol.">
        <title>The sea cucumber genome provides insights into morphological evolution and visceral regeneration.</title>
        <authorList>
            <person name="Zhang X."/>
            <person name="Sun L."/>
            <person name="Yuan J."/>
            <person name="Sun Y."/>
            <person name="Gao Y."/>
            <person name="Zhang L."/>
            <person name="Li S."/>
            <person name="Dai H."/>
            <person name="Hamel J.F."/>
            <person name="Liu C."/>
            <person name="Yu Y."/>
            <person name="Liu S."/>
            <person name="Lin W."/>
            <person name="Guo K."/>
            <person name="Jin S."/>
            <person name="Xu P."/>
            <person name="Storey K.B."/>
            <person name="Huan P."/>
            <person name="Zhang T."/>
            <person name="Zhou Y."/>
            <person name="Zhang J."/>
            <person name="Lin C."/>
            <person name="Li X."/>
            <person name="Xing L."/>
            <person name="Huo D."/>
            <person name="Sun M."/>
            <person name="Wang L."/>
            <person name="Mercier A."/>
            <person name="Li F."/>
            <person name="Yang H."/>
            <person name="Xiang J."/>
        </authorList>
    </citation>
    <scope>NUCLEOTIDE SEQUENCE [LARGE SCALE GENOMIC DNA]</scope>
    <source>
        <strain evidence="14">Shaxun</strain>
        <tissue evidence="14">Muscle</tissue>
    </source>
</reference>
<sequence>MKHIAKASVILNVAVVAFFSVEFLATRLRLTESVSSIQAEKAAAVARSNDGGSSQLENTFKESCDAPKKVLMFGMKQHWLQFCKFEGMSHFRYLVNFPREIKCPGLPCKVHLKYSEDPKDLRGADIVTFANVYDWLTPEMWGWAHGNRTKGQTWAMISLDSPLYVPGFRPPEQYNSITYNMFASYKLDSDVYLPYGFFQKYDKPVEVDLKQFWTPKDKMISWISSNCDTIQWDRHKFVKDMKAAIQVDKYGSCGDAVIPWNDDKAMKDALRRYKFYLSLENSCCDDYITEKFWRALDLGVVPIVVGATYDSISVLLLHTHLFTSISSVRWQSFHLILRSLLVTKANILEYFKWRQSGKIVTHSLEEQYVTPLMNSTYCAILDKYLKTTTEDRGKFFNYQDAKWIVAAGIVE</sequence>
<evidence type="ECO:0000256" key="9">
    <source>
        <dbReference type="ARBA" id="ARBA00023180"/>
    </source>
</evidence>
<dbReference type="FunFam" id="3.40.50.11660:FF:000002">
    <property type="entry name" value="Alpha-(1,3)-fucosyltransferase"/>
    <property type="match status" value="1"/>
</dbReference>
<keyword evidence="5 11" id="KW-0812">Transmembrane</keyword>
<evidence type="ECO:0000313" key="15">
    <source>
        <dbReference type="Proteomes" id="UP000230750"/>
    </source>
</evidence>
<evidence type="ECO:0000256" key="2">
    <source>
        <dbReference type="ARBA" id="ARBA00008919"/>
    </source>
</evidence>
<dbReference type="Gene3D" id="3.40.50.11660">
    <property type="entry name" value="Glycosyl transferase family 10, C-terminal domain"/>
    <property type="match status" value="1"/>
</dbReference>
<dbReference type="InterPro" id="IPR038577">
    <property type="entry name" value="GT10-like_C_sf"/>
</dbReference>
<accession>A0A2G8LGL3</accession>
<evidence type="ECO:0000256" key="3">
    <source>
        <dbReference type="ARBA" id="ARBA00022676"/>
    </source>
</evidence>
<evidence type="ECO:0000256" key="1">
    <source>
        <dbReference type="ARBA" id="ARBA00004922"/>
    </source>
</evidence>
<evidence type="ECO:0000256" key="5">
    <source>
        <dbReference type="ARBA" id="ARBA00022692"/>
    </source>
</evidence>
<comment type="similarity">
    <text evidence="2 11">Belongs to the glycosyltransferase 10 family.</text>
</comment>
<dbReference type="InterPro" id="IPR055270">
    <property type="entry name" value="Glyco_tran_10_C"/>
</dbReference>
<evidence type="ECO:0000256" key="4">
    <source>
        <dbReference type="ARBA" id="ARBA00022679"/>
    </source>
</evidence>
<dbReference type="GO" id="GO:0046920">
    <property type="term" value="F:alpha-(1-&gt;3)-fucosyltransferase activity"/>
    <property type="evidence" value="ECO:0007669"/>
    <property type="project" value="TreeGrafter"/>
</dbReference>
<protein>
    <recommendedName>
        <fullName evidence="11">Fucosyltransferase</fullName>
        <ecNumber evidence="11">2.4.1.-</ecNumber>
    </recommendedName>
</protein>
<evidence type="ECO:0000256" key="10">
    <source>
        <dbReference type="ARBA" id="ARBA00060399"/>
    </source>
</evidence>
<evidence type="ECO:0000256" key="11">
    <source>
        <dbReference type="RuleBase" id="RU003832"/>
    </source>
</evidence>
<evidence type="ECO:0000256" key="8">
    <source>
        <dbReference type="ARBA" id="ARBA00023136"/>
    </source>
</evidence>
<name>A0A2G8LGL3_STIJA</name>
<evidence type="ECO:0000256" key="7">
    <source>
        <dbReference type="ARBA" id="ARBA00022989"/>
    </source>
</evidence>
<comment type="pathway">
    <text evidence="1">Protein modification; protein glycosylation.</text>
</comment>
<keyword evidence="9" id="KW-0325">Glycoprotein</keyword>
<dbReference type="PANTHER" id="PTHR11929">
    <property type="entry name" value="ALPHA- 1,3 -FUCOSYLTRANSFERASE"/>
    <property type="match status" value="1"/>
</dbReference>
<organism evidence="14 15">
    <name type="scientific">Stichopus japonicus</name>
    <name type="common">Sea cucumber</name>
    <dbReference type="NCBI Taxonomy" id="307972"/>
    <lineage>
        <taxon>Eukaryota</taxon>
        <taxon>Metazoa</taxon>
        <taxon>Echinodermata</taxon>
        <taxon>Eleutherozoa</taxon>
        <taxon>Echinozoa</taxon>
        <taxon>Holothuroidea</taxon>
        <taxon>Aspidochirotacea</taxon>
        <taxon>Aspidochirotida</taxon>
        <taxon>Stichopodidae</taxon>
        <taxon>Apostichopus</taxon>
    </lineage>
</organism>
<dbReference type="AlphaFoldDB" id="A0A2G8LGL3"/>